<dbReference type="InterPro" id="IPR003599">
    <property type="entry name" value="Ig_sub"/>
</dbReference>
<dbReference type="PANTHER" id="PTHR24100">
    <property type="entry name" value="BUTYROPHILIN"/>
    <property type="match status" value="1"/>
</dbReference>
<dbReference type="SMART" id="SM00406">
    <property type="entry name" value="IGv"/>
    <property type="match status" value="1"/>
</dbReference>
<reference evidence="11" key="2">
    <citation type="submission" date="2025-08" db="UniProtKB">
        <authorList>
            <consortium name="Ensembl"/>
        </authorList>
    </citation>
    <scope>IDENTIFICATION</scope>
</reference>
<dbReference type="InterPro" id="IPR050504">
    <property type="entry name" value="IgSF_BTN/MOG"/>
</dbReference>
<dbReference type="Gene3D" id="2.60.40.10">
    <property type="entry name" value="Immunoglobulins"/>
    <property type="match status" value="2"/>
</dbReference>
<reference evidence="12" key="1">
    <citation type="submission" date="2020-03" db="EMBL/GenBank/DDBJ databases">
        <title>Evolution of repeat sequences and sex chromosomes of tilapia species revealed by chromosome-level genomes.</title>
        <authorList>
            <person name="Xu L."/>
            <person name="Tao W."/>
            <person name="Wang D."/>
            <person name="Zhou Q."/>
        </authorList>
    </citation>
    <scope>NUCLEOTIDE SEQUENCE [LARGE SCALE GENOMIC DNA]</scope>
    <source>
        <strain evidence="12">Israel</strain>
    </source>
</reference>
<evidence type="ECO:0000256" key="5">
    <source>
        <dbReference type="ARBA" id="ARBA00023157"/>
    </source>
</evidence>
<evidence type="ECO:0000256" key="9">
    <source>
        <dbReference type="SAM" id="SignalP"/>
    </source>
</evidence>
<dbReference type="AlphaFoldDB" id="A0AAZ1XQE6"/>
<accession>A0AAZ1XQE6</accession>
<keyword evidence="3 8" id="KW-1133">Transmembrane helix</keyword>
<keyword evidence="12" id="KW-1185">Reference proteome</keyword>
<dbReference type="InterPro" id="IPR036179">
    <property type="entry name" value="Ig-like_dom_sf"/>
</dbReference>
<dbReference type="Proteomes" id="UP000472276">
    <property type="component" value="Unassembled WGS sequence"/>
</dbReference>
<keyword evidence="4 8" id="KW-0472">Membrane</keyword>
<dbReference type="PROSITE" id="PS50835">
    <property type="entry name" value="IG_LIKE"/>
    <property type="match status" value="2"/>
</dbReference>
<keyword evidence="2 8" id="KW-0812">Transmembrane</keyword>
<proteinExistence type="predicted"/>
<dbReference type="InterPro" id="IPR007110">
    <property type="entry name" value="Ig-like_dom"/>
</dbReference>
<dbReference type="Pfam" id="PF07686">
    <property type="entry name" value="V-set"/>
    <property type="match status" value="1"/>
</dbReference>
<gene>
    <name evidence="11" type="primary">LOC116327237</name>
</gene>
<evidence type="ECO:0000313" key="12">
    <source>
        <dbReference type="Proteomes" id="UP000472276"/>
    </source>
</evidence>
<sequence length="342" mass="37726">MNLLKMLSASECLWLCLAVLIPSASAEGSRIKVVVREGSDAILPCSLSTKESIEQHLFNWRKVDPKEQEVFRYDGGLHYYNGLPGQDEHFRGRVSHFPLELQFGNATIIIKNTVVNDSGVYTCDFPRLQPKQTFTIELVVEAVIRDRSGEITGRVAKAFARILKITEDKAVLKCEVRDASPKPKVEWRDGDGNILPAEEPQVSHTGERYNITLLTTVTRTNNSLFHCVATQEELSHVTEDELYVPFCEKLCKGQDRTSGQDITGWLVGWFIGILSSALLLAGLLATKTISVYSNKGCTGSANKSSEDPPAPDSETGPEELKGLRNSSVVCSPATSHVWLSDS</sequence>
<feature type="transmembrane region" description="Helical" evidence="8">
    <location>
        <begin position="262"/>
        <end position="285"/>
    </location>
</feature>
<dbReference type="GO" id="GO:0001817">
    <property type="term" value="P:regulation of cytokine production"/>
    <property type="evidence" value="ECO:0007669"/>
    <property type="project" value="TreeGrafter"/>
</dbReference>
<evidence type="ECO:0000256" key="3">
    <source>
        <dbReference type="ARBA" id="ARBA00022989"/>
    </source>
</evidence>
<organism evidence="11 12">
    <name type="scientific">Oreochromis aureus</name>
    <name type="common">Israeli tilapia</name>
    <name type="synonym">Chromis aureus</name>
    <dbReference type="NCBI Taxonomy" id="47969"/>
    <lineage>
        <taxon>Eukaryota</taxon>
        <taxon>Metazoa</taxon>
        <taxon>Chordata</taxon>
        <taxon>Craniata</taxon>
        <taxon>Vertebrata</taxon>
        <taxon>Euteleostomi</taxon>
        <taxon>Actinopterygii</taxon>
        <taxon>Neopterygii</taxon>
        <taxon>Teleostei</taxon>
        <taxon>Neoteleostei</taxon>
        <taxon>Acanthomorphata</taxon>
        <taxon>Ovalentaria</taxon>
        <taxon>Cichlomorphae</taxon>
        <taxon>Cichliformes</taxon>
        <taxon>Cichlidae</taxon>
        <taxon>African cichlids</taxon>
        <taxon>Pseudocrenilabrinae</taxon>
        <taxon>Oreochromini</taxon>
        <taxon>Oreochromis</taxon>
    </lineage>
</organism>
<dbReference type="InterPro" id="IPR013162">
    <property type="entry name" value="CD80_C2-set"/>
</dbReference>
<feature type="signal peptide" evidence="9">
    <location>
        <begin position="1"/>
        <end position="26"/>
    </location>
</feature>
<keyword evidence="6" id="KW-0393">Immunoglobulin domain</keyword>
<evidence type="ECO:0000256" key="8">
    <source>
        <dbReference type="SAM" id="Phobius"/>
    </source>
</evidence>
<dbReference type="SUPFAM" id="SSF48726">
    <property type="entry name" value="Immunoglobulin"/>
    <property type="match status" value="2"/>
</dbReference>
<dbReference type="GO" id="GO:0050852">
    <property type="term" value="P:T cell receptor signaling pathway"/>
    <property type="evidence" value="ECO:0007669"/>
    <property type="project" value="TreeGrafter"/>
</dbReference>
<dbReference type="CDD" id="cd00096">
    <property type="entry name" value="Ig"/>
    <property type="match status" value="1"/>
</dbReference>
<protein>
    <recommendedName>
        <fullName evidence="10">Ig-like domain-containing protein</fullName>
    </recommendedName>
</protein>
<dbReference type="PANTHER" id="PTHR24100:SF151">
    <property type="entry name" value="ICOS LIGAND"/>
    <property type="match status" value="1"/>
</dbReference>
<evidence type="ECO:0000256" key="4">
    <source>
        <dbReference type="ARBA" id="ARBA00023136"/>
    </source>
</evidence>
<evidence type="ECO:0000256" key="1">
    <source>
        <dbReference type="ARBA" id="ARBA00004167"/>
    </source>
</evidence>
<feature type="domain" description="Ig-like" evidence="10">
    <location>
        <begin position="22"/>
        <end position="135"/>
    </location>
</feature>
<dbReference type="InterPro" id="IPR013106">
    <property type="entry name" value="Ig_V-set"/>
</dbReference>
<dbReference type="Ensembl" id="ENSOABT00000077828.1">
    <property type="protein sequence ID" value="ENSOABP00000069859.1"/>
    <property type="gene ID" value="ENSOABG00000031483.1"/>
</dbReference>
<name>A0AAZ1XQE6_OREAU</name>
<evidence type="ECO:0000313" key="11">
    <source>
        <dbReference type="Ensembl" id="ENSOABP00000069859.1"/>
    </source>
</evidence>
<evidence type="ECO:0000256" key="2">
    <source>
        <dbReference type="ARBA" id="ARBA00022692"/>
    </source>
</evidence>
<evidence type="ECO:0000259" key="10">
    <source>
        <dbReference type="PROSITE" id="PS50835"/>
    </source>
</evidence>
<comment type="subcellular location">
    <subcellularLocation>
        <location evidence="1">Membrane</location>
        <topology evidence="1">Single-pass membrane protein</topology>
    </subcellularLocation>
</comment>
<evidence type="ECO:0000256" key="7">
    <source>
        <dbReference type="SAM" id="MobiDB-lite"/>
    </source>
</evidence>
<dbReference type="GO" id="GO:0005102">
    <property type="term" value="F:signaling receptor binding"/>
    <property type="evidence" value="ECO:0007669"/>
    <property type="project" value="TreeGrafter"/>
</dbReference>
<feature type="region of interest" description="Disordered" evidence="7">
    <location>
        <begin position="298"/>
        <end position="326"/>
    </location>
</feature>
<dbReference type="InterPro" id="IPR013783">
    <property type="entry name" value="Ig-like_fold"/>
</dbReference>
<dbReference type="GO" id="GO:0009897">
    <property type="term" value="C:external side of plasma membrane"/>
    <property type="evidence" value="ECO:0007669"/>
    <property type="project" value="TreeGrafter"/>
</dbReference>
<feature type="chain" id="PRO_5044333761" description="Ig-like domain-containing protein" evidence="9">
    <location>
        <begin position="27"/>
        <end position="342"/>
    </location>
</feature>
<keyword evidence="5" id="KW-1015">Disulfide bond</keyword>
<dbReference type="SMART" id="SM00409">
    <property type="entry name" value="IG"/>
    <property type="match status" value="2"/>
</dbReference>
<feature type="domain" description="Ig-like" evidence="10">
    <location>
        <begin position="168"/>
        <end position="238"/>
    </location>
</feature>
<evidence type="ECO:0000256" key="6">
    <source>
        <dbReference type="ARBA" id="ARBA00023319"/>
    </source>
</evidence>
<dbReference type="Pfam" id="PF08205">
    <property type="entry name" value="C2-set_2"/>
    <property type="match status" value="1"/>
</dbReference>
<reference evidence="11" key="3">
    <citation type="submission" date="2025-09" db="UniProtKB">
        <authorList>
            <consortium name="Ensembl"/>
        </authorList>
    </citation>
    <scope>IDENTIFICATION</scope>
</reference>
<keyword evidence="9" id="KW-0732">Signal</keyword>